<dbReference type="InterPro" id="IPR050229">
    <property type="entry name" value="GlpE_sulfurtransferase"/>
</dbReference>
<accession>A0A4Q7KE17</accession>
<organism evidence="2 3">
    <name type="scientific">Herbihabitans rhizosphaerae</name>
    <dbReference type="NCBI Taxonomy" id="1872711"/>
    <lineage>
        <taxon>Bacteria</taxon>
        <taxon>Bacillati</taxon>
        <taxon>Actinomycetota</taxon>
        <taxon>Actinomycetes</taxon>
        <taxon>Pseudonocardiales</taxon>
        <taxon>Pseudonocardiaceae</taxon>
        <taxon>Herbihabitans</taxon>
    </lineage>
</organism>
<dbReference type="PROSITE" id="PS50206">
    <property type="entry name" value="RHODANESE_3"/>
    <property type="match status" value="1"/>
</dbReference>
<evidence type="ECO:0000259" key="1">
    <source>
        <dbReference type="PROSITE" id="PS50206"/>
    </source>
</evidence>
<dbReference type="PANTHER" id="PTHR43031">
    <property type="entry name" value="FAD-DEPENDENT OXIDOREDUCTASE"/>
    <property type="match status" value="1"/>
</dbReference>
<dbReference type="AlphaFoldDB" id="A0A4Q7KE17"/>
<dbReference type="InterPro" id="IPR001763">
    <property type="entry name" value="Rhodanese-like_dom"/>
</dbReference>
<dbReference type="PANTHER" id="PTHR43031:SF1">
    <property type="entry name" value="PYRIDINE NUCLEOTIDE-DISULPHIDE OXIDOREDUCTASE"/>
    <property type="match status" value="1"/>
</dbReference>
<dbReference type="InterPro" id="IPR036873">
    <property type="entry name" value="Rhodanese-like_dom_sf"/>
</dbReference>
<protein>
    <submittedName>
        <fullName evidence="2">Rhodanese-related sulfurtransferase</fullName>
    </submittedName>
</protein>
<feature type="domain" description="Rhodanese" evidence="1">
    <location>
        <begin position="42"/>
        <end position="132"/>
    </location>
</feature>
<dbReference type="Pfam" id="PF00581">
    <property type="entry name" value="Rhodanese"/>
    <property type="match status" value="1"/>
</dbReference>
<comment type="caution">
    <text evidence="2">The sequence shown here is derived from an EMBL/GenBank/DDBJ whole genome shotgun (WGS) entry which is preliminary data.</text>
</comment>
<reference evidence="2 3" key="1">
    <citation type="submission" date="2019-02" db="EMBL/GenBank/DDBJ databases">
        <title>Genomic Encyclopedia of Type Strains, Phase IV (KMG-IV): sequencing the most valuable type-strain genomes for metagenomic binning, comparative biology and taxonomic classification.</title>
        <authorList>
            <person name="Goeker M."/>
        </authorList>
    </citation>
    <scope>NUCLEOTIDE SEQUENCE [LARGE SCALE GENOMIC DNA]</scope>
    <source>
        <strain evidence="2 3">DSM 101727</strain>
    </source>
</reference>
<dbReference type="SMART" id="SM00450">
    <property type="entry name" value="RHOD"/>
    <property type="match status" value="1"/>
</dbReference>
<dbReference type="OrthoDB" id="9802991at2"/>
<evidence type="ECO:0000313" key="2">
    <source>
        <dbReference type="EMBL" id="RZS32301.1"/>
    </source>
</evidence>
<dbReference type="GO" id="GO:0016740">
    <property type="term" value="F:transferase activity"/>
    <property type="evidence" value="ECO:0007669"/>
    <property type="project" value="UniProtKB-KW"/>
</dbReference>
<name>A0A4Q7KE17_9PSEU</name>
<keyword evidence="3" id="KW-1185">Reference proteome</keyword>
<evidence type="ECO:0000313" key="3">
    <source>
        <dbReference type="Proteomes" id="UP000294257"/>
    </source>
</evidence>
<dbReference type="Proteomes" id="UP000294257">
    <property type="component" value="Unassembled WGS sequence"/>
</dbReference>
<dbReference type="SUPFAM" id="SSF52821">
    <property type="entry name" value="Rhodanese/Cell cycle control phosphatase"/>
    <property type="match status" value="1"/>
</dbReference>
<keyword evidence="2" id="KW-0808">Transferase</keyword>
<gene>
    <name evidence="2" type="ORF">EV193_113145</name>
</gene>
<proteinExistence type="predicted"/>
<dbReference type="RefSeq" id="WP_130348100.1">
    <property type="nucleotide sequence ID" value="NZ_SGWQ01000013.1"/>
</dbReference>
<dbReference type="EMBL" id="SGWQ01000013">
    <property type="protein sequence ID" value="RZS32301.1"/>
    <property type="molecule type" value="Genomic_DNA"/>
</dbReference>
<dbReference type="Gene3D" id="3.40.250.10">
    <property type="entry name" value="Rhodanese-like domain"/>
    <property type="match status" value="1"/>
</dbReference>
<sequence>MDTANALAHPPAPPHVAAEFFAAELALEVDPDDVARDLAASLNTGYVLVETRGPDAFAAARIPGAINLPYRELTEERTAALDRDLVYVCYCESSRCNAAAKGALRLARLGFTVKRLTGGIESWRAAGYPVEGEESAEESTVDTGAVACAC</sequence>